<name>A0A0L7KVJ3_OPEBR</name>
<evidence type="ECO:0000313" key="3">
    <source>
        <dbReference type="EMBL" id="KOB67243.1"/>
    </source>
</evidence>
<keyword evidence="2" id="KW-0732">Signal</keyword>
<comment type="caution">
    <text evidence="3">The sequence shown here is derived from an EMBL/GenBank/DDBJ whole genome shotgun (WGS) entry which is preliminary data.</text>
</comment>
<evidence type="ECO:0000256" key="2">
    <source>
        <dbReference type="SAM" id="SignalP"/>
    </source>
</evidence>
<dbReference type="EMBL" id="JTDY01005215">
    <property type="protein sequence ID" value="KOB67243.1"/>
    <property type="molecule type" value="Genomic_DNA"/>
</dbReference>
<feature type="signal peptide" evidence="2">
    <location>
        <begin position="1"/>
        <end position="19"/>
    </location>
</feature>
<sequence length="272" mass="31208">MNKIILLFGVFLCLVAVNARHHGHRNEEDLADEQDETLRPKEHISRHIRRRRNRYDYYPSPSYFPERRDDRDNQETLQQIYRLLEDIATQLRRTPPPPPPPQPIYIPYPMAFPMQVTCNTPQNTTQYPTPNGRFPAMEDINQNWGQSRPAEQYDDESDGARPISFEPVRPKQIMRRPAPEVDHGSQQVSVSEAPVHDPLGSSLSSSSAPVPEMCNSAILSCCGYTSDKIQQRQCFENFGCANTYNDGNACNLDSIERVLDSFRNAYSPVQRK</sequence>
<accession>A0A0L7KVJ3</accession>
<feature type="chain" id="PRO_5005572912" evidence="2">
    <location>
        <begin position="20"/>
        <end position="272"/>
    </location>
</feature>
<gene>
    <name evidence="3" type="ORF">OBRU01_17675</name>
</gene>
<keyword evidence="4" id="KW-1185">Reference proteome</keyword>
<dbReference type="Proteomes" id="UP000037510">
    <property type="component" value="Unassembled WGS sequence"/>
</dbReference>
<organism evidence="3 4">
    <name type="scientific">Operophtera brumata</name>
    <name type="common">Winter moth</name>
    <name type="synonym">Phalaena brumata</name>
    <dbReference type="NCBI Taxonomy" id="104452"/>
    <lineage>
        <taxon>Eukaryota</taxon>
        <taxon>Metazoa</taxon>
        <taxon>Ecdysozoa</taxon>
        <taxon>Arthropoda</taxon>
        <taxon>Hexapoda</taxon>
        <taxon>Insecta</taxon>
        <taxon>Pterygota</taxon>
        <taxon>Neoptera</taxon>
        <taxon>Endopterygota</taxon>
        <taxon>Lepidoptera</taxon>
        <taxon>Glossata</taxon>
        <taxon>Ditrysia</taxon>
        <taxon>Geometroidea</taxon>
        <taxon>Geometridae</taxon>
        <taxon>Larentiinae</taxon>
        <taxon>Operophtera</taxon>
    </lineage>
</organism>
<reference evidence="3 4" key="1">
    <citation type="journal article" date="2015" name="Genome Biol. Evol.">
        <title>The genome of winter moth (Operophtera brumata) provides a genomic perspective on sexual dimorphism and phenology.</title>
        <authorList>
            <person name="Derks M.F."/>
            <person name="Smit S."/>
            <person name="Salis L."/>
            <person name="Schijlen E."/>
            <person name="Bossers A."/>
            <person name="Mateman C."/>
            <person name="Pijl A.S."/>
            <person name="de Ridder D."/>
            <person name="Groenen M.A."/>
            <person name="Visser M.E."/>
            <person name="Megens H.J."/>
        </authorList>
    </citation>
    <scope>NUCLEOTIDE SEQUENCE [LARGE SCALE GENOMIC DNA]</scope>
    <source>
        <strain evidence="3">WM2013NL</strain>
        <tissue evidence="3">Head and thorax</tissue>
    </source>
</reference>
<evidence type="ECO:0000256" key="1">
    <source>
        <dbReference type="SAM" id="MobiDB-lite"/>
    </source>
</evidence>
<evidence type="ECO:0000313" key="4">
    <source>
        <dbReference type="Proteomes" id="UP000037510"/>
    </source>
</evidence>
<dbReference type="AlphaFoldDB" id="A0A0L7KVJ3"/>
<feature type="region of interest" description="Disordered" evidence="1">
    <location>
        <begin position="176"/>
        <end position="207"/>
    </location>
</feature>
<protein>
    <submittedName>
        <fullName evidence="3">Uncharacterized protein</fullName>
    </submittedName>
</protein>
<feature type="compositionally biased region" description="Basic and acidic residues" evidence="1">
    <location>
        <begin position="36"/>
        <end position="45"/>
    </location>
</feature>
<feature type="region of interest" description="Disordered" evidence="1">
    <location>
        <begin position="23"/>
        <end position="45"/>
    </location>
</feature>
<proteinExistence type="predicted"/>